<feature type="domain" description="Glycosyl transferase family 1" evidence="1">
    <location>
        <begin position="194"/>
        <end position="358"/>
    </location>
</feature>
<feature type="domain" description="Glycosyltransferase subfamily 4-like N-terminal" evidence="2">
    <location>
        <begin position="14"/>
        <end position="186"/>
    </location>
</feature>
<dbReference type="AlphaFoldDB" id="A0A7D6BUF5"/>
<evidence type="ECO:0000259" key="2">
    <source>
        <dbReference type="Pfam" id="PF13439"/>
    </source>
</evidence>
<dbReference type="GO" id="GO:0016757">
    <property type="term" value="F:glycosyltransferase activity"/>
    <property type="evidence" value="ECO:0007669"/>
    <property type="project" value="InterPro"/>
</dbReference>
<organism evidence="3 4">
    <name type="scientific">Fermentimicrarchaeum limneticum</name>
    <dbReference type="NCBI Taxonomy" id="2795018"/>
    <lineage>
        <taxon>Archaea</taxon>
        <taxon>Candidatus Micrarchaeota</taxon>
        <taxon>Candidatus Fermentimicrarchaeales</taxon>
        <taxon>Candidatus Fermentimicrarchaeaceae</taxon>
        <taxon>Candidatus Fermentimicrarchaeum</taxon>
    </lineage>
</organism>
<gene>
    <name evidence="3" type="ORF">Sv326_0129</name>
</gene>
<dbReference type="Gene3D" id="3.40.50.2000">
    <property type="entry name" value="Glycogen Phosphorylase B"/>
    <property type="match status" value="2"/>
</dbReference>
<dbReference type="Pfam" id="PF00534">
    <property type="entry name" value="Glycos_transf_1"/>
    <property type="match status" value="1"/>
</dbReference>
<evidence type="ECO:0000313" key="3">
    <source>
        <dbReference type="EMBL" id="QLJ52304.1"/>
    </source>
</evidence>
<evidence type="ECO:0000313" key="4">
    <source>
        <dbReference type="Proteomes" id="UP000510821"/>
    </source>
</evidence>
<dbReference type="CDD" id="cd03801">
    <property type="entry name" value="GT4_PimA-like"/>
    <property type="match status" value="1"/>
</dbReference>
<name>A0A7D6BUF5_FERL1</name>
<dbReference type="Pfam" id="PF13439">
    <property type="entry name" value="Glyco_transf_4"/>
    <property type="match status" value="1"/>
</dbReference>
<accession>A0A7D6BUF5</accession>
<dbReference type="KEGG" id="flt:Sv326_0129"/>
<dbReference type="Proteomes" id="UP000510821">
    <property type="component" value="Chromosome"/>
</dbReference>
<dbReference type="PANTHER" id="PTHR45947:SF3">
    <property type="entry name" value="SULFOQUINOVOSYL TRANSFERASE SQD2"/>
    <property type="match status" value="1"/>
</dbReference>
<evidence type="ECO:0000259" key="1">
    <source>
        <dbReference type="Pfam" id="PF00534"/>
    </source>
</evidence>
<proteinExistence type="predicted"/>
<dbReference type="InterPro" id="IPR050194">
    <property type="entry name" value="Glycosyltransferase_grp1"/>
</dbReference>
<dbReference type="EMBL" id="CP058998">
    <property type="protein sequence ID" value="QLJ52304.1"/>
    <property type="molecule type" value="Genomic_DNA"/>
</dbReference>
<reference evidence="4" key="1">
    <citation type="submission" date="2020-07" db="EMBL/GenBank/DDBJ databases">
        <title>Metabolic diversity and evolutionary history of the archaeal phylum ###Micrarchaeota### uncovered from a freshwater lake metagenome.</title>
        <authorList>
            <person name="Kadnikov V.V."/>
            <person name="Savvichev A.S."/>
            <person name="Mardanov A.V."/>
            <person name="Beletsky A.V."/>
            <person name="Chupakov A.V."/>
            <person name="Kokryatskaya N.M."/>
            <person name="Pimenov N.V."/>
            <person name="Ravin N.V."/>
        </authorList>
    </citation>
    <scope>NUCLEOTIDE SEQUENCE [LARGE SCALE GENOMIC DNA]</scope>
</reference>
<protein>
    <recommendedName>
        <fullName evidence="5">Glycosyltransferase family 1 protein</fullName>
    </recommendedName>
</protein>
<dbReference type="InterPro" id="IPR001296">
    <property type="entry name" value="Glyco_trans_1"/>
</dbReference>
<dbReference type="SUPFAM" id="SSF53756">
    <property type="entry name" value="UDP-Glycosyltransferase/glycogen phosphorylase"/>
    <property type="match status" value="1"/>
</dbReference>
<dbReference type="InterPro" id="IPR028098">
    <property type="entry name" value="Glyco_trans_4-like_N"/>
</dbReference>
<evidence type="ECO:0008006" key="5">
    <source>
        <dbReference type="Google" id="ProtNLM"/>
    </source>
</evidence>
<dbReference type="PANTHER" id="PTHR45947">
    <property type="entry name" value="SULFOQUINOVOSYL TRANSFERASE SQD2"/>
    <property type="match status" value="1"/>
</dbReference>
<sequence>MEICMLDPLFYPYFGGTEKVVYEFGKRLAKKHGISVLTSQIPGTSPYEEIEGMKVYRTPCIYLKNLPSFMPPPYTISPLFVRDLLKRADADIFHIHCRYFYYLGTLLSIKYLMRKRLMLTLHNAKPEGISFMTDKSAALYDGVWGHRIMENCNRIVAVSRYTKEVTVPHYLQHNAEVVYNGVDEKRFRPRKDSSIREKLGIGDAPLLLTNGRLVTQKGMCYLIEAFYMLKKDFRDAKLIVIGKGPLRDELGSQCFRLGIQDSVYFVTGIPEDELPLYYNAATLFVLPTLWEPSAVVLYEALASGKAIVTTRAGGNPEIVSSDCGILVPPRNPQELYDKMKLLLDDGRLRRRMEGSSRKRAVGNFTWDIAAKRYESIYKKVLS</sequence>